<dbReference type="RefSeq" id="XP_018687177.1">
    <property type="nucleotide sequence ID" value="XM_018843500.1"/>
</dbReference>
<comment type="caution">
    <text evidence="2">The sequence shown here is derived from an EMBL/GenBank/DDBJ whole genome shotgun (WGS) entry which is preliminary data.</text>
</comment>
<sequence>MVIIHTEQGDKITVTCMGEAADKCSTVNQAMISRMNINKQMVECPIPSTVTATEHYIDVLVGAEVLREQNEKFDWYKYPDTTLRSLLKMDEIMNITSLLVDHVPEQLLGTFAKSVRQIPVNMSDDELTKMIESTGVMQLDEREDYTAETMSSYHAETVSAQNTTQTTTALSPFMHIEQDETGQQTTTGDATTNTGTNTRKYEGPFGLEGRSQLGQSLDLMGRSVSHQVIIDESFREQVQQMQSDRWNSPRGRLT</sequence>
<evidence type="ECO:0000313" key="3">
    <source>
        <dbReference type="Proteomes" id="UP000078343"/>
    </source>
</evidence>
<proteinExistence type="predicted"/>
<protein>
    <submittedName>
        <fullName evidence="2">Uncharacterized protein</fullName>
    </submittedName>
</protein>
<reference evidence="2 3" key="1">
    <citation type="submission" date="2016-04" db="EMBL/GenBank/DDBJ databases">
        <title>Draft genome of Fonsecaea erecta CBS 125763.</title>
        <authorList>
            <person name="Weiss V.A."/>
            <person name="Vicente V.A."/>
            <person name="Raittz R.T."/>
            <person name="Moreno L.F."/>
            <person name="De Souza E.M."/>
            <person name="Pedrosa F.O."/>
            <person name="Steffens M.B."/>
            <person name="Faoro H."/>
            <person name="Tadra-Sfeir M.Z."/>
            <person name="Najafzadeh M.J."/>
            <person name="Felipe M.S."/>
            <person name="Teixeira M."/>
            <person name="Sun J."/>
            <person name="Xi L."/>
            <person name="Gomes R."/>
            <person name="De Azevedo C.M."/>
            <person name="Salgado C.G."/>
            <person name="Da Silva M.B."/>
            <person name="Nascimento M.F."/>
            <person name="Queiroz-Telles F."/>
            <person name="Attili D.S."/>
            <person name="Gorbushina A."/>
        </authorList>
    </citation>
    <scope>NUCLEOTIDE SEQUENCE [LARGE SCALE GENOMIC DNA]</scope>
    <source>
        <strain evidence="2 3">CBS 125763</strain>
    </source>
</reference>
<keyword evidence="3" id="KW-1185">Reference proteome</keyword>
<dbReference type="AlphaFoldDB" id="A0A178Z1X8"/>
<evidence type="ECO:0000256" key="1">
    <source>
        <dbReference type="SAM" id="MobiDB-lite"/>
    </source>
</evidence>
<dbReference type="Proteomes" id="UP000078343">
    <property type="component" value="Unassembled WGS sequence"/>
</dbReference>
<accession>A0A178Z1X8</accession>
<feature type="compositionally biased region" description="Low complexity" evidence="1">
    <location>
        <begin position="181"/>
        <end position="198"/>
    </location>
</feature>
<organism evidence="2 3">
    <name type="scientific">Fonsecaea erecta</name>
    <dbReference type="NCBI Taxonomy" id="1367422"/>
    <lineage>
        <taxon>Eukaryota</taxon>
        <taxon>Fungi</taxon>
        <taxon>Dikarya</taxon>
        <taxon>Ascomycota</taxon>
        <taxon>Pezizomycotina</taxon>
        <taxon>Eurotiomycetes</taxon>
        <taxon>Chaetothyriomycetidae</taxon>
        <taxon>Chaetothyriales</taxon>
        <taxon>Herpotrichiellaceae</taxon>
        <taxon>Fonsecaea</taxon>
    </lineage>
</organism>
<evidence type="ECO:0000313" key="2">
    <source>
        <dbReference type="EMBL" id="OAP53810.1"/>
    </source>
</evidence>
<name>A0A178Z1X8_9EURO</name>
<feature type="region of interest" description="Disordered" evidence="1">
    <location>
        <begin position="180"/>
        <end position="205"/>
    </location>
</feature>
<dbReference type="GeneID" id="30016163"/>
<dbReference type="EMBL" id="LVYI01000021">
    <property type="protein sequence ID" value="OAP53810.1"/>
    <property type="molecule type" value="Genomic_DNA"/>
</dbReference>
<gene>
    <name evidence="2" type="ORF">AYL99_11996</name>
</gene>